<evidence type="ECO:0000313" key="3">
    <source>
        <dbReference type="Proteomes" id="UP000184114"/>
    </source>
</evidence>
<organism evidence="2 3">
    <name type="scientific">Tissierella praeacuta DSM 18095</name>
    <dbReference type="NCBI Taxonomy" id="1123404"/>
    <lineage>
        <taxon>Bacteria</taxon>
        <taxon>Bacillati</taxon>
        <taxon>Bacillota</taxon>
        <taxon>Tissierellia</taxon>
        <taxon>Tissierellales</taxon>
        <taxon>Tissierellaceae</taxon>
        <taxon>Tissierella</taxon>
    </lineage>
</organism>
<feature type="domain" description="DUF4367" evidence="1">
    <location>
        <begin position="191"/>
        <end position="295"/>
    </location>
</feature>
<name>A0A1M4UDJ9_9FIRM</name>
<dbReference type="EMBL" id="FQTY01000003">
    <property type="protein sequence ID" value="SHE54815.1"/>
    <property type="molecule type" value="Genomic_DNA"/>
</dbReference>
<dbReference type="RefSeq" id="WP_072973874.1">
    <property type="nucleotide sequence ID" value="NZ_FQTY01000003.1"/>
</dbReference>
<sequence>MVNNDKMFDAKMKEKFKKELNKIPEDINKEFDNILSVIKNREEENMKKTTNMKKAGIIAASVLCALTITMQTAFAQELVDKIIRSLSLNNITIFESQDIKWKDQEIPEVAKGKIFDKDGNIIKKITLDNKDEMYNGNGEKVFGIDSDGTLITEAVQKENMEKNAKEHLVDDVIVKDPKKINGYTCFDIKLPAYLPERFEFDYVEFYKDDNGKIFDGGCGVYYINNKTEEIVSIFQTYICEESSSETFFNNVQKVKINGEEAIIGDEGIVWETNGVRYLMYTNFGRDENVKIAESIK</sequence>
<reference evidence="3" key="1">
    <citation type="submission" date="2016-11" db="EMBL/GenBank/DDBJ databases">
        <authorList>
            <person name="Varghese N."/>
            <person name="Submissions S."/>
        </authorList>
    </citation>
    <scope>NUCLEOTIDE SEQUENCE [LARGE SCALE GENOMIC DNA]</scope>
    <source>
        <strain evidence="3">DSM 18095</strain>
    </source>
</reference>
<dbReference type="InterPro" id="IPR025377">
    <property type="entry name" value="DUF4367"/>
</dbReference>
<proteinExistence type="predicted"/>
<dbReference type="STRING" id="1123404.SAMN02745784_01025"/>
<protein>
    <recommendedName>
        <fullName evidence="1">DUF4367 domain-containing protein</fullName>
    </recommendedName>
</protein>
<keyword evidence="3" id="KW-1185">Reference proteome</keyword>
<dbReference type="Pfam" id="PF14285">
    <property type="entry name" value="DUF4367"/>
    <property type="match status" value="1"/>
</dbReference>
<dbReference type="Proteomes" id="UP000184114">
    <property type="component" value="Unassembled WGS sequence"/>
</dbReference>
<accession>A0A1M4UDJ9</accession>
<dbReference type="GeneID" id="90996151"/>
<evidence type="ECO:0000259" key="1">
    <source>
        <dbReference type="Pfam" id="PF14285"/>
    </source>
</evidence>
<evidence type="ECO:0000313" key="2">
    <source>
        <dbReference type="EMBL" id="SHE54815.1"/>
    </source>
</evidence>
<dbReference type="AlphaFoldDB" id="A0A1M4UDJ9"/>
<gene>
    <name evidence="2" type="ORF">SAMN02745784_01025</name>
</gene>